<name>A0A1M6DNU1_9FIRM</name>
<evidence type="ECO:0000313" key="3">
    <source>
        <dbReference type="Proteomes" id="UP000184442"/>
    </source>
</evidence>
<organism evidence="2 3">
    <name type="scientific">Lutispora thermophila DSM 19022</name>
    <dbReference type="NCBI Taxonomy" id="1122184"/>
    <lineage>
        <taxon>Bacteria</taxon>
        <taxon>Bacillati</taxon>
        <taxon>Bacillota</taxon>
        <taxon>Clostridia</taxon>
        <taxon>Lutisporales</taxon>
        <taxon>Lutisporaceae</taxon>
        <taxon>Lutispora</taxon>
    </lineage>
</organism>
<evidence type="ECO:0008006" key="4">
    <source>
        <dbReference type="Google" id="ProtNLM"/>
    </source>
</evidence>
<evidence type="ECO:0000256" key="1">
    <source>
        <dbReference type="SAM" id="SignalP"/>
    </source>
</evidence>
<gene>
    <name evidence="2" type="ORF">SAMN02745176_01206</name>
</gene>
<dbReference type="EMBL" id="FQZS01000007">
    <property type="protein sequence ID" value="SHI74860.1"/>
    <property type="molecule type" value="Genomic_DNA"/>
</dbReference>
<dbReference type="SUPFAM" id="SSF63829">
    <property type="entry name" value="Calcium-dependent phosphotriesterase"/>
    <property type="match status" value="1"/>
</dbReference>
<evidence type="ECO:0000313" key="2">
    <source>
        <dbReference type="EMBL" id="SHI74860.1"/>
    </source>
</evidence>
<feature type="chain" id="PRO_5012251891" description="Lipoprotein" evidence="1">
    <location>
        <begin position="22"/>
        <end position="186"/>
    </location>
</feature>
<dbReference type="AlphaFoldDB" id="A0A1M6DNU1"/>
<accession>A0A1M6DNU1</accession>
<protein>
    <recommendedName>
        <fullName evidence="4">Lipoprotein</fullName>
    </recommendedName>
</protein>
<dbReference type="RefSeq" id="WP_073025335.1">
    <property type="nucleotide sequence ID" value="NZ_FQZS01000007.1"/>
</dbReference>
<sequence>MKRIILFIMAISLIFATGCGANPTTSIGNEQNQFNYEAKEIYSADGSRGISSIAMGRNGELAVFKYHEKKIYIFDKNGAKTGELKAEENWDGALYFDKDNKLYALLQYRVKNNNNDYVLLERQLRMYDIQKSTLEEQSDIVEIKSDNIIGEVVEKIEVDSQGNIYCLKANEEVEVSDKKPKSIKTI</sequence>
<keyword evidence="3" id="KW-1185">Reference proteome</keyword>
<proteinExistence type="predicted"/>
<reference evidence="2 3" key="1">
    <citation type="submission" date="2016-11" db="EMBL/GenBank/DDBJ databases">
        <authorList>
            <person name="Jaros S."/>
            <person name="Januszkiewicz K."/>
            <person name="Wedrychowicz H."/>
        </authorList>
    </citation>
    <scope>NUCLEOTIDE SEQUENCE [LARGE SCALE GENOMIC DNA]</scope>
    <source>
        <strain evidence="2 3">DSM 19022</strain>
    </source>
</reference>
<dbReference type="PROSITE" id="PS51257">
    <property type="entry name" value="PROKAR_LIPOPROTEIN"/>
    <property type="match status" value="1"/>
</dbReference>
<dbReference type="OrthoDB" id="383937at2"/>
<dbReference type="STRING" id="1122184.SAMN02745176_01206"/>
<dbReference type="Proteomes" id="UP000184442">
    <property type="component" value="Unassembled WGS sequence"/>
</dbReference>
<keyword evidence="1" id="KW-0732">Signal</keyword>
<feature type="signal peptide" evidence="1">
    <location>
        <begin position="1"/>
        <end position="21"/>
    </location>
</feature>